<proteinExistence type="inferred from homology"/>
<feature type="transmembrane region" description="Helical" evidence="11">
    <location>
        <begin position="53"/>
        <end position="77"/>
    </location>
</feature>
<organism evidence="13 14">
    <name type="scientific">Mycolicibacterium wolinskyi</name>
    <dbReference type="NCBI Taxonomy" id="59750"/>
    <lineage>
        <taxon>Bacteria</taxon>
        <taxon>Bacillati</taxon>
        <taxon>Actinomycetota</taxon>
        <taxon>Actinomycetes</taxon>
        <taxon>Mycobacteriales</taxon>
        <taxon>Mycobacteriaceae</taxon>
        <taxon>Mycolicibacterium</taxon>
    </lineage>
</organism>
<comment type="similarity">
    <text evidence="2">Belongs to the major facilitator superfamily. Metabolite:H+ Symporter (MHS) family (TC 2.A.1.6) family.</text>
</comment>
<dbReference type="Pfam" id="PF07690">
    <property type="entry name" value="MFS_1"/>
    <property type="match status" value="1"/>
</dbReference>
<sequence>MIESTTPATRERPSRVVAASLTGTVIEWYEFFIYGTSSALVFSKLFFPNYDSFVGTLLSLSTFAIAFVARPVGAAVVGHYGDRVGRKTLLIVTLCMMGGATFLMGLLPTYASIGVAAPIALVVLRLIQGVSLGGEYGGAVLMSVEHAEPKRRGLFGGIINTGASCGLILATAVFFVLSYLPDESFMAWGWRVPFLLSAVLLVLGLVIRLKIAESPEFEQAKKRGKVQKLPLWTVITEHGGLVLLMAISYLPTGAVFYLSAVFSLSYGTETLGFSRSVMLGLVCGSNIIGIAGIVYGGALSDRISRQRVFMLGALGMVFVPWIWFLMMGTANLWVMFLAYLVLFAPFCLSYGAMPAYYAQVFPVHIRYSGMSVGYGIGTVLGAGLSPLIATALLGTDDNWPAVAMFLSVLALASFFATKMMPTVASDRDVVVKSPQPAQ</sequence>
<comment type="caution">
    <text evidence="13">The sequence shown here is derived from an EMBL/GenBank/DDBJ whole genome shotgun (WGS) entry which is preliminary data.</text>
</comment>
<dbReference type="FunFam" id="1.20.1250.20:FF:000001">
    <property type="entry name" value="Dicarboxylate MFS transporter"/>
    <property type="match status" value="1"/>
</dbReference>
<feature type="transmembrane region" description="Helical" evidence="11">
    <location>
        <begin position="332"/>
        <end position="351"/>
    </location>
</feature>
<evidence type="ECO:0000313" key="14">
    <source>
        <dbReference type="Proteomes" id="UP000070612"/>
    </source>
</evidence>
<evidence type="ECO:0000256" key="10">
    <source>
        <dbReference type="ARBA" id="ARBA00039918"/>
    </source>
</evidence>
<evidence type="ECO:0000256" key="6">
    <source>
        <dbReference type="ARBA" id="ARBA00022847"/>
    </source>
</evidence>
<name>A0A132PKV3_9MYCO</name>
<comment type="function">
    <text evidence="9">May be a proton symporter involved in the uptake of osmolytes such as proline and glycine betaine.</text>
</comment>
<keyword evidence="7 11" id="KW-1133">Transmembrane helix</keyword>
<feature type="transmembrane region" description="Helical" evidence="11">
    <location>
        <begin position="113"/>
        <end position="133"/>
    </location>
</feature>
<dbReference type="PROSITE" id="PS50850">
    <property type="entry name" value="MFS"/>
    <property type="match status" value="1"/>
</dbReference>
<evidence type="ECO:0000256" key="1">
    <source>
        <dbReference type="ARBA" id="ARBA00004651"/>
    </source>
</evidence>
<keyword evidence="14" id="KW-1185">Reference proteome</keyword>
<evidence type="ECO:0000256" key="3">
    <source>
        <dbReference type="ARBA" id="ARBA00022448"/>
    </source>
</evidence>
<feature type="transmembrane region" description="Helical" evidence="11">
    <location>
        <begin position="154"/>
        <end position="180"/>
    </location>
</feature>
<keyword evidence="4" id="KW-1003">Cell membrane</keyword>
<dbReference type="GO" id="GO:0015293">
    <property type="term" value="F:symporter activity"/>
    <property type="evidence" value="ECO:0007669"/>
    <property type="project" value="UniProtKB-KW"/>
</dbReference>
<feature type="transmembrane region" description="Helical" evidence="11">
    <location>
        <begin position="231"/>
        <end position="257"/>
    </location>
</feature>
<reference evidence="13 14" key="1">
    <citation type="submission" date="2015-07" db="EMBL/GenBank/DDBJ databases">
        <title>A draft genome sequence of Mycobacterium wolinskyi.</title>
        <authorList>
            <person name="de Man T.J."/>
            <person name="Perry K.A."/>
            <person name="Coulliette A.D."/>
            <person name="Jensen B."/>
            <person name="Toney N.C."/>
            <person name="Limbago B.M."/>
            <person name="Noble-Wang J."/>
        </authorList>
    </citation>
    <scope>NUCLEOTIDE SEQUENCE [LARGE SCALE GENOMIC DNA]</scope>
    <source>
        <strain evidence="13 14">CDC_01</strain>
    </source>
</reference>
<evidence type="ECO:0000256" key="2">
    <source>
        <dbReference type="ARBA" id="ARBA00008240"/>
    </source>
</evidence>
<accession>A0A132PKV3</accession>
<feature type="transmembrane region" description="Helical" evidence="11">
    <location>
        <begin position="192"/>
        <end position="211"/>
    </location>
</feature>
<evidence type="ECO:0000256" key="9">
    <source>
        <dbReference type="ARBA" id="ARBA00037295"/>
    </source>
</evidence>
<evidence type="ECO:0000259" key="12">
    <source>
        <dbReference type="PROSITE" id="PS50850"/>
    </source>
</evidence>
<dbReference type="PATRIC" id="fig|59750.3.peg.652"/>
<feature type="transmembrane region" description="Helical" evidence="11">
    <location>
        <begin position="89"/>
        <end position="107"/>
    </location>
</feature>
<dbReference type="InterPro" id="IPR011701">
    <property type="entry name" value="MFS"/>
</dbReference>
<gene>
    <name evidence="13" type="ORF">AFM11_16515</name>
</gene>
<dbReference type="GO" id="GO:0005886">
    <property type="term" value="C:plasma membrane"/>
    <property type="evidence" value="ECO:0007669"/>
    <property type="project" value="UniProtKB-SubCell"/>
</dbReference>
<dbReference type="InterPro" id="IPR036259">
    <property type="entry name" value="MFS_trans_sf"/>
</dbReference>
<dbReference type="Proteomes" id="UP000070612">
    <property type="component" value="Unassembled WGS sequence"/>
</dbReference>
<dbReference type="RefSeq" id="WP_067850650.1">
    <property type="nucleotide sequence ID" value="NZ_LGTW01000010.1"/>
</dbReference>
<keyword evidence="8 11" id="KW-0472">Membrane</keyword>
<dbReference type="PANTHER" id="PTHR43045:SF1">
    <property type="entry name" value="SHIKIMATE TRANSPORTER"/>
    <property type="match status" value="1"/>
</dbReference>
<dbReference type="AlphaFoldDB" id="A0A132PKV3"/>
<evidence type="ECO:0000313" key="13">
    <source>
        <dbReference type="EMBL" id="KWX22980.1"/>
    </source>
</evidence>
<protein>
    <recommendedName>
        <fullName evidence="10">Putative proline/betaine transporter</fullName>
    </recommendedName>
</protein>
<evidence type="ECO:0000256" key="11">
    <source>
        <dbReference type="SAM" id="Phobius"/>
    </source>
</evidence>
<evidence type="ECO:0000256" key="7">
    <source>
        <dbReference type="ARBA" id="ARBA00022989"/>
    </source>
</evidence>
<evidence type="ECO:0000256" key="8">
    <source>
        <dbReference type="ARBA" id="ARBA00023136"/>
    </source>
</evidence>
<keyword evidence="5 11" id="KW-0812">Transmembrane</keyword>
<dbReference type="InterPro" id="IPR020846">
    <property type="entry name" value="MFS_dom"/>
</dbReference>
<evidence type="ECO:0000256" key="4">
    <source>
        <dbReference type="ARBA" id="ARBA00022475"/>
    </source>
</evidence>
<feature type="transmembrane region" description="Helical" evidence="11">
    <location>
        <begin position="399"/>
        <end position="417"/>
    </location>
</feature>
<comment type="subcellular location">
    <subcellularLocation>
        <location evidence="1">Cell membrane</location>
        <topology evidence="1">Multi-pass membrane protein</topology>
    </subcellularLocation>
</comment>
<keyword evidence="3" id="KW-0813">Transport</keyword>
<feature type="transmembrane region" description="Helical" evidence="11">
    <location>
        <begin position="308"/>
        <end position="326"/>
    </location>
</feature>
<feature type="domain" description="Major facilitator superfamily (MFS) profile" evidence="12">
    <location>
        <begin position="16"/>
        <end position="424"/>
    </location>
</feature>
<keyword evidence="6" id="KW-0769">Symport</keyword>
<dbReference type="CDD" id="cd17369">
    <property type="entry name" value="MFS_ShiA_like"/>
    <property type="match status" value="1"/>
</dbReference>
<feature type="transmembrane region" description="Helical" evidence="11">
    <location>
        <begin position="372"/>
        <end position="393"/>
    </location>
</feature>
<evidence type="ECO:0000256" key="5">
    <source>
        <dbReference type="ARBA" id="ARBA00022692"/>
    </source>
</evidence>
<feature type="transmembrane region" description="Helical" evidence="11">
    <location>
        <begin position="277"/>
        <end position="296"/>
    </location>
</feature>
<dbReference type="SUPFAM" id="SSF103473">
    <property type="entry name" value="MFS general substrate transporter"/>
    <property type="match status" value="1"/>
</dbReference>
<dbReference type="PANTHER" id="PTHR43045">
    <property type="entry name" value="SHIKIMATE TRANSPORTER"/>
    <property type="match status" value="1"/>
</dbReference>
<dbReference type="Gene3D" id="1.20.1250.20">
    <property type="entry name" value="MFS general substrate transporter like domains"/>
    <property type="match status" value="2"/>
</dbReference>
<dbReference type="EMBL" id="LGTW01000010">
    <property type="protein sequence ID" value="KWX22980.1"/>
    <property type="molecule type" value="Genomic_DNA"/>
</dbReference>